<feature type="transmembrane region" description="Helical" evidence="2">
    <location>
        <begin position="43"/>
        <end position="63"/>
    </location>
</feature>
<evidence type="ECO:0000256" key="2">
    <source>
        <dbReference type="SAM" id="Phobius"/>
    </source>
</evidence>
<keyword evidence="2" id="KW-1133">Transmembrane helix</keyword>
<name>A0A7S0MYA4_9CHLO</name>
<proteinExistence type="predicted"/>
<evidence type="ECO:0000313" key="3">
    <source>
        <dbReference type="EMBL" id="CAD8653739.1"/>
    </source>
</evidence>
<gene>
    <name evidence="3" type="ORF">POBO1169_LOCUS3122</name>
</gene>
<keyword evidence="2" id="KW-0472">Membrane</keyword>
<accession>A0A7S0MYA4</accession>
<organism evidence="3">
    <name type="scientific">Pyramimonas obovata</name>
    <dbReference type="NCBI Taxonomy" id="1411642"/>
    <lineage>
        <taxon>Eukaryota</taxon>
        <taxon>Viridiplantae</taxon>
        <taxon>Chlorophyta</taxon>
        <taxon>Pyramimonadophyceae</taxon>
        <taxon>Pyramimonadales</taxon>
        <taxon>Pyramimonadaceae</taxon>
        <taxon>Pyramimonas</taxon>
        <taxon>Pyramimonas incertae sedis</taxon>
    </lineage>
</organism>
<reference evidence="3" key="1">
    <citation type="submission" date="2021-01" db="EMBL/GenBank/DDBJ databases">
        <authorList>
            <person name="Corre E."/>
            <person name="Pelletier E."/>
            <person name="Niang G."/>
            <person name="Scheremetjew M."/>
            <person name="Finn R."/>
            <person name="Kale V."/>
            <person name="Holt S."/>
            <person name="Cochrane G."/>
            <person name="Meng A."/>
            <person name="Brown T."/>
            <person name="Cohen L."/>
        </authorList>
    </citation>
    <scope>NUCLEOTIDE SEQUENCE</scope>
    <source>
        <strain evidence="3">CCMP722</strain>
    </source>
</reference>
<dbReference type="EMBL" id="HBFA01006061">
    <property type="protein sequence ID" value="CAD8653739.1"/>
    <property type="molecule type" value="Transcribed_RNA"/>
</dbReference>
<evidence type="ECO:0000256" key="1">
    <source>
        <dbReference type="SAM" id="MobiDB-lite"/>
    </source>
</evidence>
<feature type="compositionally biased region" description="Polar residues" evidence="1">
    <location>
        <begin position="142"/>
        <end position="156"/>
    </location>
</feature>
<feature type="compositionally biased region" description="Polar residues" evidence="1">
    <location>
        <begin position="242"/>
        <end position="257"/>
    </location>
</feature>
<feature type="compositionally biased region" description="Acidic residues" evidence="1">
    <location>
        <begin position="102"/>
        <end position="112"/>
    </location>
</feature>
<keyword evidence="2" id="KW-0812">Transmembrane</keyword>
<sequence length="389" mass="41964">MYSAPNKRLQTVQHAAQHRLSRAKGGFVPIWARSAVSKLTRPLLWLWLVIVITLVSRMPSIVAEVKALTAALREGEVMKLESTVILNNQPATAQRVQAPDQLDMETNDPLDTDECRNDPSLPQCAEDGGAPQPPAAPETRVTDSQSQLSGQNNNKGIASPTPRREPVDKARRNKRPRQLSVGVLVDMCASSGSSATLRMGSLYSDCKAMGFAESWLHFGVEPKLTRAGERAMKKRMKAEEAGQSTNSNPSSTASGTASEEGDAVSTGDDGCNDDCQDGRVRAQIDQLFSKQLSASKFGTNATAGAATSATQSHIKLVGKGRSSRFELVTERVAPEGGKQWLDKEDAADAVVGDLHSFYAKLYDSSKHDHLPEASGTRMIGNVIARHDQD</sequence>
<dbReference type="AlphaFoldDB" id="A0A7S0MYA4"/>
<feature type="region of interest" description="Disordered" evidence="1">
    <location>
        <begin position="91"/>
        <end position="178"/>
    </location>
</feature>
<protein>
    <submittedName>
        <fullName evidence="3">Uncharacterized protein</fullName>
    </submittedName>
</protein>
<feature type="region of interest" description="Disordered" evidence="1">
    <location>
        <begin position="229"/>
        <end position="274"/>
    </location>
</feature>